<dbReference type="GO" id="GO:0047974">
    <property type="term" value="F:guanosine deaminase activity"/>
    <property type="evidence" value="ECO:0007669"/>
    <property type="project" value="TreeGrafter"/>
</dbReference>
<dbReference type="InterPro" id="IPR016192">
    <property type="entry name" value="APOBEC/CMP_deaminase_Zn-bd"/>
</dbReference>
<dbReference type="CDD" id="cd01285">
    <property type="entry name" value="nucleoside_deaminase"/>
    <property type="match status" value="1"/>
</dbReference>
<comment type="similarity">
    <text evidence="1">Belongs to the cytidine and deoxycytidylate deaminase family.</text>
</comment>
<evidence type="ECO:0000256" key="1">
    <source>
        <dbReference type="ARBA" id="ARBA00006576"/>
    </source>
</evidence>
<dbReference type="InterPro" id="IPR016193">
    <property type="entry name" value="Cytidine_deaminase-like"/>
</dbReference>
<dbReference type="Proteomes" id="UP000501690">
    <property type="component" value="Linkage Group LG9"/>
</dbReference>
<dbReference type="AlphaFoldDB" id="A0A4D6N4L1"/>
<dbReference type="PROSITE" id="PS51747">
    <property type="entry name" value="CYT_DCMP_DEAMINASES_2"/>
    <property type="match status" value="1"/>
</dbReference>
<organism evidence="6 7">
    <name type="scientific">Vigna unguiculata</name>
    <name type="common">Cowpea</name>
    <dbReference type="NCBI Taxonomy" id="3917"/>
    <lineage>
        <taxon>Eukaryota</taxon>
        <taxon>Viridiplantae</taxon>
        <taxon>Streptophyta</taxon>
        <taxon>Embryophyta</taxon>
        <taxon>Tracheophyta</taxon>
        <taxon>Spermatophyta</taxon>
        <taxon>Magnoliopsida</taxon>
        <taxon>eudicotyledons</taxon>
        <taxon>Gunneridae</taxon>
        <taxon>Pentapetalae</taxon>
        <taxon>rosids</taxon>
        <taxon>fabids</taxon>
        <taxon>Fabales</taxon>
        <taxon>Fabaceae</taxon>
        <taxon>Papilionoideae</taxon>
        <taxon>50 kb inversion clade</taxon>
        <taxon>NPAAA clade</taxon>
        <taxon>indigoferoid/millettioid clade</taxon>
        <taxon>Phaseoleae</taxon>
        <taxon>Vigna</taxon>
    </lineage>
</organism>
<dbReference type="PANTHER" id="PTHR11079:SF161">
    <property type="entry name" value="CMP_DCMP-TYPE DEAMINASE DOMAIN-CONTAINING PROTEIN"/>
    <property type="match status" value="1"/>
</dbReference>
<dbReference type="FunFam" id="3.40.140.10:FF:000011">
    <property type="entry name" value="tRNA-specific adenosine deaminase"/>
    <property type="match status" value="1"/>
</dbReference>
<keyword evidence="3" id="KW-0378">Hydrolase</keyword>
<evidence type="ECO:0000313" key="6">
    <source>
        <dbReference type="EMBL" id="QCE07409.1"/>
    </source>
</evidence>
<dbReference type="SUPFAM" id="SSF53927">
    <property type="entry name" value="Cytidine deaminase-like"/>
    <property type="match status" value="1"/>
</dbReference>
<evidence type="ECO:0000259" key="5">
    <source>
        <dbReference type="PROSITE" id="PS51747"/>
    </source>
</evidence>
<gene>
    <name evidence="6" type="ORF">DEO72_LG9g2428</name>
</gene>
<name>A0A4D6N4L1_VIGUN</name>
<dbReference type="PANTHER" id="PTHR11079">
    <property type="entry name" value="CYTOSINE DEAMINASE FAMILY MEMBER"/>
    <property type="match status" value="1"/>
</dbReference>
<accession>A0A4D6N4L1</accession>
<dbReference type="InterPro" id="IPR002125">
    <property type="entry name" value="CMP_dCMP_dom"/>
</dbReference>
<evidence type="ECO:0000256" key="2">
    <source>
        <dbReference type="ARBA" id="ARBA00022723"/>
    </source>
</evidence>
<reference evidence="6 7" key="1">
    <citation type="submission" date="2019-04" db="EMBL/GenBank/DDBJ databases">
        <title>An improved genome assembly and genetic linkage map for asparagus bean, Vigna unguiculata ssp. sesquipedialis.</title>
        <authorList>
            <person name="Xia Q."/>
            <person name="Zhang R."/>
            <person name="Dong Y."/>
        </authorList>
    </citation>
    <scope>NUCLEOTIDE SEQUENCE [LARGE SCALE GENOMIC DNA]</scope>
    <source>
        <tissue evidence="6">Leaf</tissue>
    </source>
</reference>
<dbReference type="Pfam" id="PF00383">
    <property type="entry name" value="dCMP_cyt_deam_1"/>
    <property type="match status" value="1"/>
</dbReference>
<dbReference type="EMBL" id="CP039353">
    <property type="protein sequence ID" value="QCE07409.1"/>
    <property type="molecule type" value="Genomic_DNA"/>
</dbReference>
<evidence type="ECO:0000256" key="4">
    <source>
        <dbReference type="ARBA" id="ARBA00022833"/>
    </source>
</evidence>
<dbReference type="GO" id="GO:0008270">
    <property type="term" value="F:zinc ion binding"/>
    <property type="evidence" value="ECO:0007669"/>
    <property type="project" value="InterPro"/>
</dbReference>
<keyword evidence="7" id="KW-1185">Reference proteome</keyword>
<dbReference type="PROSITE" id="PS00903">
    <property type="entry name" value="CYT_DCMP_DEAMINASES_1"/>
    <property type="match status" value="1"/>
</dbReference>
<evidence type="ECO:0000256" key="3">
    <source>
        <dbReference type="ARBA" id="ARBA00022801"/>
    </source>
</evidence>
<dbReference type="Gene3D" id="3.40.140.10">
    <property type="entry name" value="Cytidine Deaminase, domain 2"/>
    <property type="match status" value="1"/>
</dbReference>
<feature type="domain" description="CMP/dCMP-type deaminase" evidence="5">
    <location>
        <begin position="1"/>
        <end position="119"/>
    </location>
</feature>
<dbReference type="GO" id="GO:0006152">
    <property type="term" value="P:purine nucleoside catabolic process"/>
    <property type="evidence" value="ECO:0007669"/>
    <property type="project" value="TreeGrafter"/>
</dbReference>
<protein>
    <submittedName>
        <fullName evidence="6">Guanine deaminase</fullName>
    </submittedName>
</protein>
<evidence type="ECO:0000313" key="7">
    <source>
        <dbReference type="Proteomes" id="UP000501690"/>
    </source>
</evidence>
<sequence length="256" mass="27953">MFLTLAVEEAYKGVESGDGYPYGAVIVRNDEIVASCHNMVVRNTDPSAHAEITAIRQACRKLNQVELSECEIYASCEPCPMCFGAILFSKIKKVVYGASAEAAVAVGLESNIADALMDDNFYEKVNLEIKKAQECAWCSGSSHGLRTLHTRYSPQRCSTPPQMHVEGYILWTIAPCIKMSGSCKKTITVYVPYAMYAIALFKSICEHEIHALTVFFYSDIRNDVVVGGGGGRWSWWGVVEEHGGGGGLMEGCAPVT</sequence>
<keyword evidence="2" id="KW-0479">Metal-binding</keyword>
<keyword evidence="4" id="KW-0862">Zinc</keyword>
<proteinExistence type="inferred from homology"/>